<comment type="caution">
    <text evidence="2">The sequence shown here is derived from an EMBL/GenBank/DDBJ whole genome shotgun (WGS) entry which is preliminary data.</text>
</comment>
<gene>
    <name evidence="2" type="ORF">EVAR_92137_1</name>
</gene>
<proteinExistence type="predicted"/>
<accession>A0A4C1T147</accession>
<name>A0A4C1T147_EUMVA</name>
<feature type="compositionally biased region" description="Basic and acidic residues" evidence="1">
    <location>
        <begin position="25"/>
        <end position="45"/>
    </location>
</feature>
<dbReference type="EMBL" id="BGZK01000025">
    <property type="protein sequence ID" value="GBP07260.1"/>
    <property type="molecule type" value="Genomic_DNA"/>
</dbReference>
<feature type="region of interest" description="Disordered" evidence="1">
    <location>
        <begin position="17"/>
        <end position="45"/>
    </location>
</feature>
<dbReference type="AlphaFoldDB" id="A0A4C1T147"/>
<organism evidence="2 3">
    <name type="scientific">Eumeta variegata</name>
    <name type="common">Bagworm moth</name>
    <name type="synonym">Eumeta japonica</name>
    <dbReference type="NCBI Taxonomy" id="151549"/>
    <lineage>
        <taxon>Eukaryota</taxon>
        <taxon>Metazoa</taxon>
        <taxon>Ecdysozoa</taxon>
        <taxon>Arthropoda</taxon>
        <taxon>Hexapoda</taxon>
        <taxon>Insecta</taxon>
        <taxon>Pterygota</taxon>
        <taxon>Neoptera</taxon>
        <taxon>Endopterygota</taxon>
        <taxon>Lepidoptera</taxon>
        <taxon>Glossata</taxon>
        <taxon>Ditrysia</taxon>
        <taxon>Tineoidea</taxon>
        <taxon>Psychidae</taxon>
        <taxon>Oiketicinae</taxon>
        <taxon>Eumeta</taxon>
    </lineage>
</organism>
<evidence type="ECO:0000313" key="3">
    <source>
        <dbReference type="Proteomes" id="UP000299102"/>
    </source>
</evidence>
<evidence type="ECO:0000256" key="1">
    <source>
        <dbReference type="SAM" id="MobiDB-lite"/>
    </source>
</evidence>
<evidence type="ECO:0000313" key="2">
    <source>
        <dbReference type="EMBL" id="GBP07260.1"/>
    </source>
</evidence>
<reference evidence="2 3" key="1">
    <citation type="journal article" date="2019" name="Commun. Biol.">
        <title>The bagworm genome reveals a unique fibroin gene that provides high tensile strength.</title>
        <authorList>
            <person name="Kono N."/>
            <person name="Nakamura H."/>
            <person name="Ohtoshi R."/>
            <person name="Tomita M."/>
            <person name="Numata K."/>
            <person name="Arakawa K."/>
        </authorList>
    </citation>
    <scope>NUCLEOTIDE SEQUENCE [LARGE SCALE GENOMIC DNA]</scope>
</reference>
<dbReference type="Proteomes" id="UP000299102">
    <property type="component" value="Unassembled WGS sequence"/>
</dbReference>
<protein>
    <submittedName>
        <fullName evidence="2">Uncharacterized protein</fullName>
    </submittedName>
</protein>
<sequence length="102" mass="11734">MHISIFRLVVKDPICASQGPMRPRTSNDLRDDARGTEGGELDRSPRELVPRYTRTFSRHPSPRLEGVTFSFCYTRPSWLGSRERSDRPCAYRLSAGRRPRAL</sequence>
<keyword evidence="3" id="KW-1185">Reference proteome</keyword>